<dbReference type="EMBL" id="FNVO01000029">
    <property type="protein sequence ID" value="SEG91512.1"/>
    <property type="molecule type" value="Genomic_DNA"/>
</dbReference>
<evidence type="ECO:0008006" key="3">
    <source>
        <dbReference type="Google" id="ProtNLM"/>
    </source>
</evidence>
<accession>A0A1H6E1R3</accession>
<organism evidence="1 2">
    <name type="scientific">Thermomonospora echinospora</name>
    <dbReference type="NCBI Taxonomy" id="1992"/>
    <lineage>
        <taxon>Bacteria</taxon>
        <taxon>Bacillati</taxon>
        <taxon>Actinomycetota</taxon>
        <taxon>Actinomycetes</taxon>
        <taxon>Streptosporangiales</taxon>
        <taxon>Thermomonosporaceae</taxon>
        <taxon>Thermomonospora</taxon>
    </lineage>
</organism>
<proteinExistence type="predicted"/>
<gene>
    <name evidence="1" type="ORF">SAMN04489712_12943</name>
</gene>
<keyword evidence="2" id="KW-1185">Reference proteome</keyword>
<reference evidence="2" key="1">
    <citation type="submission" date="2016-10" db="EMBL/GenBank/DDBJ databases">
        <authorList>
            <person name="Varghese N."/>
            <person name="Submissions S."/>
        </authorList>
    </citation>
    <scope>NUCLEOTIDE SEQUENCE [LARGE SCALE GENOMIC DNA]</scope>
    <source>
        <strain evidence="2">DSM 43163</strain>
    </source>
</reference>
<sequence length="126" mass="14047">MRGGSWLAWCQERGDDAPVVPAWVRQLPTPDSRTPARSRRAIDRLIARRDVVLPEKTLYRMLYETAGRAEEVLGVNIEDLDLDLDLDLAGRRCPVKAKGARAKSRWREQARALLEARTALGGPGTG</sequence>
<evidence type="ECO:0000313" key="1">
    <source>
        <dbReference type="EMBL" id="SEG91512.1"/>
    </source>
</evidence>
<dbReference type="RefSeq" id="WP_200827694.1">
    <property type="nucleotide sequence ID" value="NZ_FNVO01000029.1"/>
</dbReference>
<evidence type="ECO:0000313" key="2">
    <source>
        <dbReference type="Proteomes" id="UP000236723"/>
    </source>
</evidence>
<dbReference type="AlphaFoldDB" id="A0A1H6E1R3"/>
<dbReference type="Proteomes" id="UP000236723">
    <property type="component" value="Unassembled WGS sequence"/>
</dbReference>
<protein>
    <recommendedName>
        <fullName evidence="3">Phage integrase family protein</fullName>
    </recommendedName>
</protein>
<name>A0A1H6E1R3_9ACTN</name>